<organism evidence="4 5">
    <name type="scientific">Actinomadura nitritigenes</name>
    <dbReference type="NCBI Taxonomy" id="134602"/>
    <lineage>
        <taxon>Bacteria</taxon>
        <taxon>Bacillati</taxon>
        <taxon>Actinomycetota</taxon>
        <taxon>Actinomycetes</taxon>
        <taxon>Streptosporangiales</taxon>
        <taxon>Thermomonosporaceae</taxon>
        <taxon>Actinomadura</taxon>
    </lineage>
</organism>
<feature type="region of interest" description="Disordered" evidence="2">
    <location>
        <begin position="62"/>
        <end position="85"/>
    </location>
</feature>
<feature type="compositionally biased region" description="Gly residues" evidence="2">
    <location>
        <begin position="536"/>
        <end position="555"/>
    </location>
</feature>
<dbReference type="PANTHER" id="PTHR42776">
    <property type="entry name" value="SERINE PEPTIDASE S9 FAMILY MEMBER"/>
    <property type="match status" value="1"/>
</dbReference>
<feature type="region of interest" description="Disordered" evidence="2">
    <location>
        <begin position="534"/>
        <end position="555"/>
    </location>
</feature>
<sequence length="650" mass="68030">MNGTAHGTADPAVPALPGIPTRFGLAFSAGGRWAACLSAVDDDVTLERWNLARAVPSRRVFGGGTVASGPGRREPVDRHSRPLPLDDGRLLVVRPEVDAQGTPAGHGTVVAAQAGHGGTTVGRSWWIPSMLAGYALASPGAPQTVVLVTVEDEHRSRIWELSLATGRLEPVMAVPGTLSGGVWLDDGRTLALDQASADHRADGIAVDLRERSWRRVWSVAATTADRIVARDRRSGTLAVTTGLPGAEWTGALRIGLWSPGGGRVRFPAALNRAGGGMVPLTFDDTGAHLLLSEVSGAVSRLLVHDRADDRVTPVAVPPGTAGPPASWTGDRIHLRFSAPHLPPTLATAHRPPLAGWAPVRRAPDVAADWRNADLVELAGPAGPIEAIVYGGPRWRERRHLVLALHGGPLAAWRFEFDPLFQHLAAAGIAVVAPNQRGSTGYGARHLRAVIGDWGGPDLEDVLHLARGIALPRRDAGLPEPVVLGGSYGAFLALLAACHGPDLWSGCAALAPFTSADGLYHDAPAPVRDRVARLARPGGGTEPAGTEHGGTEQGGGALGAGRDVLRACAALTAPLLLAHGTRDEVIPVAHSRALRRRLLELGRTEGAGLDYIEVDDGHTAVVQAWSPVLRTAVVRFCLAAERVSATTSEGR</sequence>
<dbReference type="Proteomes" id="UP000666915">
    <property type="component" value="Unassembled WGS sequence"/>
</dbReference>
<dbReference type="SUPFAM" id="SSF53474">
    <property type="entry name" value="alpha/beta-Hydrolases"/>
    <property type="match status" value="1"/>
</dbReference>
<dbReference type="EMBL" id="JAGEOK010000006">
    <property type="protein sequence ID" value="MBO2438034.1"/>
    <property type="molecule type" value="Genomic_DNA"/>
</dbReference>
<dbReference type="InterPro" id="IPR029058">
    <property type="entry name" value="AB_hydrolase_fold"/>
</dbReference>
<dbReference type="Pfam" id="PF00326">
    <property type="entry name" value="Peptidase_S9"/>
    <property type="match status" value="1"/>
</dbReference>
<accession>A0ABS3QVM5</accession>
<comment type="caution">
    <text evidence="4">The sequence shown here is derived from an EMBL/GenBank/DDBJ whole genome shotgun (WGS) entry which is preliminary data.</text>
</comment>
<reference evidence="4 5" key="1">
    <citation type="submission" date="2021-03" db="EMBL/GenBank/DDBJ databases">
        <authorList>
            <person name="Kanchanasin P."/>
            <person name="Saeng-In P."/>
            <person name="Phongsopitanun W."/>
            <person name="Yuki M."/>
            <person name="Kudo T."/>
            <person name="Ohkuma M."/>
            <person name="Tanasupawat S."/>
        </authorList>
    </citation>
    <scope>NUCLEOTIDE SEQUENCE [LARGE SCALE GENOMIC DNA]</scope>
    <source>
        <strain evidence="4 5">L46</strain>
    </source>
</reference>
<evidence type="ECO:0000313" key="5">
    <source>
        <dbReference type="Proteomes" id="UP000666915"/>
    </source>
</evidence>
<dbReference type="SUPFAM" id="SSF82171">
    <property type="entry name" value="DPP6 N-terminal domain-like"/>
    <property type="match status" value="1"/>
</dbReference>
<name>A0ABS3QVM5_9ACTN</name>
<feature type="compositionally biased region" description="Basic and acidic residues" evidence="2">
    <location>
        <begin position="71"/>
        <end position="85"/>
    </location>
</feature>
<evidence type="ECO:0000259" key="3">
    <source>
        <dbReference type="Pfam" id="PF00326"/>
    </source>
</evidence>
<evidence type="ECO:0000256" key="2">
    <source>
        <dbReference type="SAM" id="MobiDB-lite"/>
    </source>
</evidence>
<gene>
    <name evidence="4" type="ORF">J4557_10930</name>
</gene>
<dbReference type="PANTHER" id="PTHR42776:SF27">
    <property type="entry name" value="DIPEPTIDYL PEPTIDASE FAMILY MEMBER 6"/>
    <property type="match status" value="1"/>
</dbReference>
<dbReference type="GO" id="GO:0016787">
    <property type="term" value="F:hydrolase activity"/>
    <property type="evidence" value="ECO:0007669"/>
    <property type="project" value="UniProtKB-KW"/>
</dbReference>
<feature type="domain" description="Peptidase S9 prolyl oligopeptidase catalytic" evidence="3">
    <location>
        <begin position="416"/>
        <end position="521"/>
    </location>
</feature>
<evidence type="ECO:0000256" key="1">
    <source>
        <dbReference type="ARBA" id="ARBA00022801"/>
    </source>
</evidence>
<keyword evidence="5" id="KW-1185">Reference proteome</keyword>
<keyword evidence="1 4" id="KW-0378">Hydrolase</keyword>
<dbReference type="InterPro" id="IPR001375">
    <property type="entry name" value="Peptidase_S9_cat"/>
</dbReference>
<proteinExistence type="predicted"/>
<protein>
    <submittedName>
        <fullName evidence="4">Alpha/beta fold hydrolase</fullName>
    </submittedName>
</protein>
<evidence type="ECO:0000313" key="4">
    <source>
        <dbReference type="EMBL" id="MBO2438034.1"/>
    </source>
</evidence>
<dbReference type="Gene3D" id="3.40.50.1820">
    <property type="entry name" value="alpha/beta hydrolase"/>
    <property type="match status" value="1"/>
</dbReference>
<dbReference type="RefSeq" id="WP_208266369.1">
    <property type="nucleotide sequence ID" value="NZ_BAAAGM010000018.1"/>
</dbReference>